<reference evidence="2 3" key="1">
    <citation type="journal article" date="2009" name="Appl. Environ. Microbiol.">
        <title>Genomic analysis of 'Elusimicrobium minutum,' the first cultivated representative of the phylum 'Elusimicrobia' (formerly termite group 1).</title>
        <authorList>
            <person name="Herlemann D.P.R."/>
            <person name="Geissinger O."/>
            <person name="Ikeda-Ohtsubo W."/>
            <person name="Kunin V."/>
            <person name="Sun H."/>
            <person name="Lapidus A."/>
            <person name="Hugenholtz P."/>
            <person name="Brune A."/>
        </authorList>
    </citation>
    <scope>NUCLEOTIDE SEQUENCE [LARGE SCALE GENOMIC DNA]</scope>
    <source>
        <strain evidence="2 3">Pei191</strain>
    </source>
</reference>
<dbReference type="OrthoDB" id="9789941at2"/>
<organism evidence="2 3">
    <name type="scientific">Elusimicrobium minutum (strain Pei191)</name>
    <dbReference type="NCBI Taxonomy" id="445932"/>
    <lineage>
        <taxon>Bacteria</taxon>
        <taxon>Pseudomonadati</taxon>
        <taxon>Elusimicrobiota</taxon>
        <taxon>Elusimicrobia</taxon>
        <taxon>Elusimicrobiales</taxon>
        <taxon>Elusimicrobiaceae</taxon>
        <taxon>Elusimicrobium</taxon>
    </lineage>
</organism>
<accession>B2KBL3</accession>
<evidence type="ECO:0000313" key="3">
    <source>
        <dbReference type="Proteomes" id="UP000001029"/>
    </source>
</evidence>
<evidence type="ECO:0000259" key="1">
    <source>
        <dbReference type="Pfam" id="PF13529"/>
    </source>
</evidence>
<dbReference type="Proteomes" id="UP000001029">
    <property type="component" value="Chromosome"/>
</dbReference>
<dbReference type="KEGG" id="emi:Emin_0134"/>
<proteinExistence type="predicted"/>
<dbReference type="RefSeq" id="WP_012414315.1">
    <property type="nucleotide sequence ID" value="NC_010644.1"/>
</dbReference>
<protein>
    <recommendedName>
        <fullName evidence="1">Peptidase C39-like domain-containing protein</fullName>
    </recommendedName>
</protein>
<gene>
    <name evidence="2" type="ordered locus">Emin_0134</name>
</gene>
<dbReference type="InterPro" id="IPR039564">
    <property type="entry name" value="Peptidase_C39-like"/>
</dbReference>
<dbReference type="Pfam" id="PF13529">
    <property type="entry name" value="Peptidase_C39_2"/>
    <property type="match status" value="1"/>
</dbReference>
<dbReference type="HOGENOM" id="CLU_865287_0_0_0"/>
<feature type="domain" description="Peptidase C39-like" evidence="1">
    <location>
        <begin position="153"/>
        <end position="283"/>
    </location>
</feature>
<dbReference type="STRING" id="445932.Emin_0134"/>
<dbReference type="Gene3D" id="3.90.70.10">
    <property type="entry name" value="Cysteine proteinases"/>
    <property type="match status" value="1"/>
</dbReference>
<sequence length="321" mass="35902">MQQPPYQISFSQTLNKDNLENIDKENDVLKITSKIIPLPFNADTFILTPCAIMPKGSCITIEIKFFKGPSKTQWLKYLHIEKNNNLSFNEKNELGHFDTDIFKAAEYIDSFKYRITAKGKVSFNSLNCVITKHKALFDLEAATEQADQPSVILNIKPISQIQHGFERKNRICSPTCIAMALDYFGISSSLQETVDGVYDKKADTYGNWVFNASYAGLYGLENAVIRCDTVKQAQNIVSAGIPLIASISFKEGELKSAPQKETPGHLVLIKGFTKQGDFIVNDPGAETDAQVEKIYDKTEFAAAWLKNKKGLCYKISKQKGT</sequence>
<name>B2KBL3_ELUMP</name>
<evidence type="ECO:0000313" key="2">
    <source>
        <dbReference type="EMBL" id="ACC97700.1"/>
    </source>
</evidence>
<dbReference type="EMBL" id="CP001055">
    <property type="protein sequence ID" value="ACC97700.1"/>
    <property type="molecule type" value="Genomic_DNA"/>
</dbReference>
<keyword evidence="3" id="KW-1185">Reference proteome</keyword>
<dbReference type="AlphaFoldDB" id="B2KBL3"/>